<dbReference type="PANTHER" id="PTHR16505">
    <property type="entry name" value="PROTEIN LZIC"/>
    <property type="match status" value="1"/>
</dbReference>
<evidence type="ECO:0000313" key="5">
    <source>
        <dbReference type="Proteomes" id="UP000007875"/>
    </source>
</evidence>
<dbReference type="SUPFAM" id="SSF81730">
    <property type="entry name" value="beta-catenin-interacting protein ICAT"/>
    <property type="match status" value="1"/>
</dbReference>
<sequence>MSRGKTESKVLQQNLQNQVDRLVQQLADLEESKDELEDEYEDMKNETIEQLKEVKESLEKMVKGDVSLINEVNAMQLAIQAAISDAFKTPEVIRLFAKKEPGQLRTRLSGIERDFKIGKLVKDSYIQQKVEILTAVAKLGENLTPEEQSFMLQHSSTSLSNFQNVDESSEASNVLAAAEHDIRAQKH</sequence>
<dbReference type="GO" id="GO:0008013">
    <property type="term" value="F:beta-catenin binding"/>
    <property type="evidence" value="ECO:0007669"/>
    <property type="project" value="InterPro"/>
</dbReference>
<dbReference type="GeneTree" id="ENSGT00940000169776"/>
<dbReference type="InterPro" id="IPR036911">
    <property type="entry name" value="ICAT_sf"/>
</dbReference>
<evidence type="ECO:0000313" key="4">
    <source>
        <dbReference type="Ensembl" id="ENSCSAVP00000013509.1"/>
    </source>
</evidence>
<dbReference type="Ensembl" id="ENSCSAVT00000013665.1">
    <property type="protein sequence ID" value="ENSCSAVP00000013509.1"/>
    <property type="gene ID" value="ENSCSAVG00000007921.1"/>
</dbReference>
<dbReference type="HOGENOM" id="CLU_091171_0_0_1"/>
<accession>H2Z7E7</accession>
<reference evidence="4" key="3">
    <citation type="submission" date="2025-09" db="UniProtKB">
        <authorList>
            <consortium name="Ensembl"/>
        </authorList>
    </citation>
    <scope>IDENTIFICATION</scope>
</reference>
<name>H2Z7E7_CIOSA</name>
<dbReference type="InterPro" id="IPR009428">
    <property type="entry name" value="ICAT_dom"/>
</dbReference>
<dbReference type="PANTHER" id="PTHR16505:SF8">
    <property type="entry name" value="PROTEIN LZIC"/>
    <property type="match status" value="1"/>
</dbReference>
<keyword evidence="2" id="KW-0175">Coiled coil</keyword>
<dbReference type="STRING" id="51511.ENSCSAVP00000013509"/>
<keyword evidence="5" id="KW-1185">Reference proteome</keyword>
<organism evidence="4 5">
    <name type="scientific">Ciona savignyi</name>
    <name type="common">Pacific transparent sea squirt</name>
    <dbReference type="NCBI Taxonomy" id="51511"/>
    <lineage>
        <taxon>Eukaryota</taxon>
        <taxon>Metazoa</taxon>
        <taxon>Chordata</taxon>
        <taxon>Tunicata</taxon>
        <taxon>Ascidiacea</taxon>
        <taxon>Phlebobranchia</taxon>
        <taxon>Cionidae</taxon>
        <taxon>Ciona</taxon>
    </lineage>
</organism>
<dbReference type="AlphaFoldDB" id="H2Z7E7"/>
<evidence type="ECO:0000259" key="3">
    <source>
        <dbReference type="Pfam" id="PF06384"/>
    </source>
</evidence>
<feature type="domain" description="Beta-catenin-interacting ICAT" evidence="3">
    <location>
        <begin position="111"/>
        <end position="184"/>
    </location>
</feature>
<dbReference type="Pfam" id="PF06384">
    <property type="entry name" value="ICAT"/>
    <property type="match status" value="1"/>
</dbReference>
<dbReference type="eggNOG" id="ENOG502QPUB">
    <property type="taxonomic scope" value="Eukaryota"/>
</dbReference>
<evidence type="ECO:0000256" key="1">
    <source>
        <dbReference type="ARBA" id="ARBA00006505"/>
    </source>
</evidence>
<dbReference type="InterPro" id="IPR040065">
    <property type="entry name" value="LZIC"/>
</dbReference>
<feature type="coiled-coil region" evidence="2">
    <location>
        <begin position="12"/>
        <end position="61"/>
    </location>
</feature>
<dbReference type="OMA" id="TKMMAGN"/>
<dbReference type="Proteomes" id="UP000007875">
    <property type="component" value="Unassembled WGS sequence"/>
</dbReference>
<protein>
    <recommendedName>
        <fullName evidence="3">Beta-catenin-interacting ICAT domain-containing protein</fullName>
    </recommendedName>
</protein>
<evidence type="ECO:0000256" key="2">
    <source>
        <dbReference type="SAM" id="Coils"/>
    </source>
</evidence>
<dbReference type="Gene3D" id="1.10.10.490">
    <property type="entry name" value="Beta-catenin-interacting ICAT"/>
    <property type="match status" value="1"/>
</dbReference>
<proteinExistence type="inferred from homology"/>
<reference evidence="5" key="1">
    <citation type="submission" date="2003-08" db="EMBL/GenBank/DDBJ databases">
        <authorList>
            <person name="Birren B."/>
            <person name="Nusbaum C."/>
            <person name="Abebe A."/>
            <person name="Abouelleil A."/>
            <person name="Adekoya E."/>
            <person name="Ait-zahra M."/>
            <person name="Allen N."/>
            <person name="Allen T."/>
            <person name="An P."/>
            <person name="Anderson M."/>
            <person name="Anderson S."/>
            <person name="Arachchi H."/>
            <person name="Armbruster J."/>
            <person name="Bachantsang P."/>
            <person name="Baldwin J."/>
            <person name="Barry A."/>
            <person name="Bayul T."/>
            <person name="Blitshsteyn B."/>
            <person name="Bloom T."/>
            <person name="Blye J."/>
            <person name="Boguslavskiy L."/>
            <person name="Borowsky M."/>
            <person name="Boukhgalter B."/>
            <person name="Brunache A."/>
            <person name="Butler J."/>
            <person name="Calixte N."/>
            <person name="Calvo S."/>
            <person name="Camarata J."/>
            <person name="Campo K."/>
            <person name="Chang J."/>
            <person name="Cheshatsang Y."/>
            <person name="Citroen M."/>
            <person name="Collymore A."/>
            <person name="Considine T."/>
            <person name="Cook A."/>
            <person name="Cooke P."/>
            <person name="Corum B."/>
            <person name="Cuomo C."/>
            <person name="David R."/>
            <person name="Dawoe T."/>
            <person name="Degray S."/>
            <person name="Dodge S."/>
            <person name="Dooley K."/>
            <person name="Dorje P."/>
            <person name="Dorjee K."/>
            <person name="Dorris L."/>
            <person name="Duffey N."/>
            <person name="Dupes A."/>
            <person name="Elkins T."/>
            <person name="Engels R."/>
            <person name="Erickson J."/>
            <person name="Farina A."/>
            <person name="Faro S."/>
            <person name="Ferreira P."/>
            <person name="Fischer H."/>
            <person name="Fitzgerald M."/>
            <person name="Foley K."/>
            <person name="Gage D."/>
            <person name="Galagan J."/>
            <person name="Gearin G."/>
            <person name="Gnerre S."/>
            <person name="Gnirke A."/>
            <person name="Goyette A."/>
            <person name="Graham J."/>
            <person name="Grandbois E."/>
            <person name="Gyaltsen K."/>
            <person name="Hafez N."/>
            <person name="Hagopian D."/>
            <person name="Hagos B."/>
            <person name="Hall J."/>
            <person name="Hatcher B."/>
            <person name="Heller A."/>
            <person name="Higgins H."/>
            <person name="Honan T."/>
            <person name="Horn A."/>
            <person name="Houde N."/>
            <person name="Hughes L."/>
            <person name="Hulme W."/>
            <person name="Husby E."/>
            <person name="Iliev I."/>
            <person name="Jaffe D."/>
            <person name="Jones C."/>
            <person name="Kamal M."/>
            <person name="Kamat A."/>
            <person name="Kamvysselis M."/>
            <person name="Karlsson E."/>
            <person name="Kells C."/>
            <person name="Kieu A."/>
            <person name="Kisner P."/>
            <person name="Kodira C."/>
            <person name="Kulbokas E."/>
            <person name="Labutti K."/>
            <person name="Lama D."/>
            <person name="Landers T."/>
            <person name="Leger J."/>
            <person name="Levine S."/>
            <person name="Lewis D."/>
            <person name="Lewis T."/>
            <person name="Lindblad-toh K."/>
            <person name="Liu X."/>
            <person name="Lokyitsang T."/>
            <person name="Lokyitsang Y."/>
            <person name="Lucien O."/>
            <person name="Lui A."/>
            <person name="Ma L.J."/>
            <person name="Mabbitt R."/>
            <person name="Macdonald J."/>
            <person name="Maclean C."/>
            <person name="Major J."/>
            <person name="Manning J."/>
            <person name="Marabella R."/>
            <person name="Maru K."/>
            <person name="Matthews C."/>
            <person name="Mauceli E."/>
            <person name="Mccarthy M."/>
            <person name="Mcdonough S."/>
            <person name="Mcghee T."/>
            <person name="Meldrim J."/>
            <person name="Meneus L."/>
            <person name="Mesirov J."/>
            <person name="Mihalev A."/>
            <person name="Mihova T."/>
            <person name="Mikkelsen T."/>
            <person name="Mlenga V."/>
            <person name="Moru K."/>
            <person name="Mozes J."/>
            <person name="Mulrain L."/>
            <person name="Munson G."/>
            <person name="Naylor J."/>
            <person name="Newes C."/>
            <person name="Nguyen C."/>
            <person name="Nguyen N."/>
            <person name="Nguyen T."/>
            <person name="Nicol R."/>
            <person name="Nielsen C."/>
            <person name="Nizzari M."/>
            <person name="Norbu C."/>
            <person name="Norbu N."/>
            <person name="O'donnell P."/>
            <person name="Okoawo O."/>
            <person name="O'leary S."/>
            <person name="Omotosho B."/>
            <person name="O'neill K."/>
            <person name="Osman S."/>
            <person name="Parker S."/>
            <person name="Perrin D."/>
            <person name="Phunkhang P."/>
            <person name="Piqani B."/>
            <person name="Purcell S."/>
            <person name="Rachupka T."/>
            <person name="Ramasamy U."/>
            <person name="Rameau R."/>
            <person name="Ray V."/>
            <person name="Raymond C."/>
            <person name="Retta R."/>
            <person name="Richardson S."/>
            <person name="Rise C."/>
            <person name="Rodriguez J."/>
            <person name="Rogers J."/>
            <person name="Rogov P."/>
            <person name="Rutman M."/>
            <person name="Schupbach R."/>
            <person name="Seaman C."/>
            <person name="Settipalli S."/>
            <person name="Sharpe T."/>
            <person name="Sheridan J."/>
            <person name="Sherpa N."/>
            <person name="Shi J."/>
            <person name="Smirnov S."/>
            <person name="Smith C."/>
            <person name="Sougnez C."/>
            <person name="Spencer B."/>
            <person name="Stalker J."/>
            <person name="Stange-thomann N."/>
            <person name="Stavropoulos S."/>
            <person name="Stetson K."/>
            <person name="Stone C."/>
            <person name="Stone S."/>
            <person name="Stubbs M."/>
            <person name="Talamas J."/>
            <person name="Tchuinga P."/>
            <person name="Tenzing P."/>
            <person name="Tesfaye S."/>
            <person name="Theodore J."/>
            <person name="Thoulutsang Y."/>
            <person name="Topham K."/>
            <person name="Towey S."/>
            <person name="Tsamla T."/>
            <person name="Tsomo N."/>
            <person name="Vallee D."/>
            <person name="Vassiliev H."/>
            <person name="Venkataraman V."/>
            <person name="Vinson J."/>
            <person name="Vo A."/>
            <person name="Wade C."/>
            <person name="Wang S."/>
            <person name="Wangchuk T."/>
            <person name="Wangdi T."/>
            <person name="Whittaker C."/>
            <person name="Wilkinson J."/>
            <person name="Wu Y."/>
            <person name="Wyman D."/>
            <person name="Yadav S."/>
            <person name="Yang S."/>
            <person name="Yang X."/>
            <person name="Yeager S."/>
            <person name="Yee E."/>
            <person name="Young G."/>
            <person name="Zainoun J."/>
            <person name="Zembeck L."/>
            <person name="Zimmer A."/>
            <person name="Zody M."/>
            <person name="Lander E."/>
        </authorList>
    </citation>
    <scope>NUCLEOTIDE SEQUENCE [LARGE SCALE GENOMIC DNA]</scope>
</reference>
<dbReference type="InParanoid" id="H2Z7E7"/>
<comment type="similarity">
    <text evidence="1">Belongs to the CTNNBIP1 family.</text>
</comment>
<reference evidence="4" key="2">
    <citation type="submission" date="2025-08" db="UniProtKB">
        <authorList>
            <consortium name="Ensembl"/>
        </authorList>
    </citation>
    <scope>IDENTIFICATION</scope>
</reference>